<evidence type="ECO:0000313" key="2">
    <source>
        <dbReference type="Proteomes" id="UP000217790"/>
    </source>
</evidence>
<proteinExistence type="predicted"/>
<gene>
    <name evidence="1" type="ORF">ARMGADRAFT_1123913</name>
</gene>
<dbReference type="AlphaFoldDB" id="A0A2H3DF04"/>
<organism evidence="1 2">
    <name type="scientific">Armillaria gallica</name>
    <name type="common">Bulbous honey fungus</name>
    <name type="synonym">Armillaria bulbosa</name>
    <dbReference type="NCBI Taxonomy" id="47427"/>
    <lineage>
        <taxon>Eukaryota</taxon>
        <taxon>Fungi</taxon>
        <taxon>Dikarya</taxon>
        <taxon>Basidiomycota</taxon>
        <taxon>Agaricomycotina</taxon>
        <taxon>Agaricomycetes</taxon>
        <taxon>Agaricomycetidae</taxon>
        <taxon>Agaricales</taxon>
        <taxon>Marasmiineae</taxon>
        <taxon>Physalacriaceae</taxon>
        <taxon>Armillaria</taxon>
    </lineage>
</organism>
<dbReference type="EMBL" id="KZ293682">
    <property type="protein sequence ID" value="PBK86833.1"/>
    <property type="molecule type" value="Genomic_DNA"/>
</dbReference>
<evidence type="ECO:0000313" key="1">
    <source>
        <dbReference type="EMBL" id="PBK86833.1"/>
    </source>
</evidence>
<dbReference type="Proteomes" id="UP000217790">
    <property type="component" value="Unassembled WGS sequence"/>
</dbReference>
<dbReference type="InParanoid" id="A0A2H3DF04"/>
<keyword evidence="2" id="KW-1185">Reference proteome</keyword>
<sequence length="498" mass="56059">MHSPFLLRLIEQELGGTLLMAQGCLLMRAFGGGSDLQQQASALSLGQLNQSVLSHGINGIGPFSFKSWHIPSELERGDYDCTSYCSMHGGGRTCMQKHGQRICSTDSGTDSSLIWEQRICGEWACEEGHCDKRRLGDVDGLELVIRVSGGHGDVSRHYNQHQPRYRTGICQDEMWELWADVTSEGLGPYPFFISLQQYNSYRHQNIEAIFRLNWQTMLKPRRHTDNAGGGKIWRRKYFYSQRAVDVTHDLLPLFYVLSCILPVQHPPEPLMIPGKKDPGGPLWRRRVWRNYGAGQVLTRTSCMRGTEYSVTRNSTISTFLLLLPLIFNATGHLNNVYITYNQNTIDLMSKLAADVHTLGSRRRTGQQRQQTGMKENIVHRNRVGSMTDISAISHTERRVVLRVCGMVSVPQDPRLPSSLTVRPDSVYIEYLQAGPVLQADLSAAQSVAAIVGFELDKHPGRYLVSCGRSAMSQDHSHGAWVVFEDCQDHAWHTARCMA</sequence>
<accession>A0A2H3DF04</accession>
<name>A0A2H3DF04_ARMGA</name>
<reference evidence="2" key="1">
    <citation type="journal article" date="2017" name="Nat. Ecol. Evol.">
        <title>Genome expansion and lineage-specific genetic innovations in the forest pathogenic fungi Armillaria.</title>
        <authorList>
            <person name="Sipos G."/>
            <person name="Prasanna A.N."/>
            <person name="Walter M.C."/>
            <person name="O'Connor E."/>
            <person name="Balint B."/>
            <person name="Krizsan K."/>
            <person name="Kiss B."/>
            <person name="Hess J."/>
            <person name="Varga T."/>
            <person name="Slot J."/>
            <person name="Riley R."/>
            <person name="Boka B."/>
            <person name="Rigling D."/>
            <person name="Barry K."/>
            <person name="Lee J."/>
            <person name="Mihaltcheva S."/>
            <person name="LaButti K."/>
            <person name="Lipzen A."/>
            <person name="Waldron R."/>
            <person name="Moloney N.M."/>
            <person name="Sperisen C."/>
            <person name="Kredics L."/>
            <person name="Vagvoelgyi C."/>
            <person name="Patrignani A."/>
            <person name="Fitzpatrick D."/>
            <person name="Nagy I."/>
            <person name="Doyle S."/>
            <person name="Anderson J.B."/>
            <person name="Grigoriev I.V."/>
            <person name="Gueldener U."/>
            <person name="Muensterkoetter M."/>
            <person name="Nagy L.G."/>
        </authorList>
    </citation>
    <scope>NUCLEOTIDE SEQUENCE [LARGE SCALE GENOMIC DNA]</scope>
    <source>
        <strain evidence="2">Ar21-2</strain>
    </source>
</reference>
<protein>
    <submittedName>
        <fullName evidence="1">Uncharacterized protein</fullName>
    </submittedName>
</protein>